<dbReference type="Pfam" id="PF01074">
    <property type="entry name" value="Glyco_hydro_38N"/>
    <property type="match status" value="1"/>
</dbReference>
<dbReference type="EC" id="3.2.1.-" evidence="11"/>
<dbReference type="InterPro" id="IPR013780">
    <property type="entry name" value="Glyco_hydro_b"/>
</dbReference>
<dbReference type="FunFam" id="2.70.98.30:FF:000004">
    <property type="entry name" value="Alpha-mannosidase"/>
    <property type="match status" value="1"/>
</dbReference>
<dbReference type="SMART" id="SM00872">
    <property type="entry name" value="Alpha-mann_mid"/>
    <property type="match status" value="1"/>
</dbReference>
<dbReference type="InterPro" id="IPR037094">
    <property type="entry name" value="Glyco_hydro_38_cen_sf"/>
</dbReference>
<dbReference type="FunFam" id="1.20.1270.50:FF:000003">
    <property type="entry name" value="Alpha-mannosidase"/>
    <property type="match status" value="1"/>
</dbReference>
<dbReference type="InterPro" id="IPR000602">
    <property type="entry name" value="Glyco_hydro_38_N"/>
</dbReference>
<accession>A0AAN9LHL8</accession>
<evidence type="ECO:0000256" key="9">
    <source>
        <dbReference type="ARBA" id="ARBA00023180"/>
    </source>
</evidence>
<dbReference type="AlphaFoldDB" id="A0AAN9LHL8"/>
<dbReference type="InterPro" id="IPR041147">
    <property type="entry name" value="GH38_C"/>
</dbReference>
<dbReference type="Pfam" id="PF17677">
    <property type="entry name" value="Glyco_hydro38C2"/>
    <property type="match status" value="1"/>
</dbReference>
<evidence type="ECO:0000256" key="4">
    <source>
        <dbReference type="ARBA" id="ARBA00022723"/>
    </source>
</evidence>
<dbReference type="Gene3D" id="1.20.1270.50">
    <property type="entry name" value="Glycoside hydrolase family 38, central domain"/>
    <property type="match status" value="2"/>
</dbReference>
<dbReference type="FunFam" id="3.20.110.10:FF:000001">
    <property type="entry name" value="Alpha-mannosidase"/>
    <property type="match status" value="1"/>
</dbReference>
<gene>
    <name evidence="13" type="ORF">VNO77_16695</name>
</gene>
<dbReference type="Pfam" id="PF07748">
    <property type="entry name" value="Glyco_hydro_38C"/>
    <property type="match status" value="1"/>
</dbReference>
<keyword evidence="4 11" id="KW-0479">Metal-binding</keyword>
<keyword evidence="5" id="KW-0732">Signal</keyword>
<feature type="domain" description="Glycoside hydrolase family 38 central" evidence="12">
    <location>
        <begin position="375"/>
        <end position="449"/>
    </location>
</feature>
<dbReference type="SUPFAM" id="SSF88713">
    <property type="entry name" value="Glycoside hydrolase/deacetylase"/>
    <property type="match status" value="1"/>
</dbReference>
<evidence type="ECO:0000256" key="2">
    <source>
        <dbReference type="ARBA" id="ARBA00009792"/>
    </source>
</evidence>
<dbReference type="FunFam" id="2.60.40.1180:FF:000015">
    <property type="entry name" value="Alpha-mannosidase"/>
    <property type="match status" value="1"/>
</dbReference>
<dbReference type="InterPro" id="IPR028995">
    <property type="entry name" value="Glyco_hydro_57/38_cen_sf"/>
</dbReference>
<evidence type="ECO:0000256" key="3">
    <source>
        <dbReference type="ARBA" id="ARBA00012752"/>
    </source>
</evidence>
<dbReference type="PANTHER" id="PTHR11607">
    <property type="entry name" value="ALPHA-MANNOSIDASE"/>
    <property type="match status" value="1"/>
</dbReference>
<dbReference type="CDD" id="cd10810">
    <property type="entry name" value="GH38N_AMII_LAM_like"/>
    <property type="match status" value="1"/>
</dbReference>
<keyword evidence="9" id="KW-0325">Glycoprotein</keyword>
<dbReference type="Pfam" id="PF21260">
    <property type="entry name" value="Laman-like_dom"/>
    <property type="match status" value="1"/>
</dbReference>
<evidence type="ECO:0000256" key="8">
    <source>
        <dbReference type="ARBA" id="ARBA00023157"/>
    </source>
</evidence>
<dbReference type="Gene3D" id="3.20.110.10">
    <property type="entry name" value="Glycoside hydrolase 38, N terminal domain"/>
    <property type="match status" value="1"/>
</dbReference>
<dbReference type="Proteomes" id="UP001367508">
    <property type="component" value="Unassembled WGS sequence"/>
</dbReference>
<evidence type="ECO:0000313" key="13">
    <source>
        <dbReference type="EMBL" id="KAK7336162.1"/>
    </source>
</evidence>
<dbReference type="SUPFAM" id="SSF88688">
    <property type="entry name" value="Families 57/38 glycoside transferase middle domain"/>
    <property type="match status" value="1"/>
</dbReference>
<keyword evidence="6 11" id="KW-0378">Hydrolase</keyword>
<name>A0AAN9LHL8_CANGL</name>
<dbReference type="EMBL" id="JAYMYQ010000004">
    <property type="protein sequence ID" value="KAK7336162.1"/>
    <property type="molecule type" value="Genomic_DNA"/>
</dbReference>
<organism evidence="13 14">
    <name type="scientific">Canavalia gladiata</name>
    <name type="common">Sword bean</name>
    <name type="synonym">Dolichos gladiatus</name>
    <dbReference type="NCBI Taxonomy" id="3824"/>
    <lineage>
        <taxon>Eukaryota</taxon>
        <taxon>Viridiplantae</taxon>
        <taxon>Streptophyta</taxon>
        <taxon>Embryophyta</taxon>
        <taxon>Tracheophyta</taxon>
        <taxon>Spermatophyta</taxon>
        <taxon>Magnoliopsida</taxon>
        <taxon>eudicotyledons</taxon>
        <taxon>Gunneridae</taxon>
        <taxon>Pentapetalae</taxon>
        <taxon>rosids</taxon>
        <taxon>fabids</taxon>
        <taxon>Fabales</taxon>
        <taxon>Fabaceae</taxon>
        <taxon>Papilionoideae</taxon>
        <taxon>50 kb inversion clade</taxon>
        <taxon>NPAAA clade</taxon>
        <taxon>indigoferoid/millettioid clade</taxon>
        <taxon>Phaseoleae</taxon>
        <taxon>Canavalia</taxon>
    </lineage>
</organism>
<evidence type="ECO:0000256" key="5">
    <source>
        <dbReference type="ARBA" id="ARBA00022729"/>
    </source>
</evidence>
<dbReference type="Pfam" id="PF09261">
    <property type="entry name" value="Alpha-mann_mid"/>
    <property type="match status" value="1"/>
</dbReference>
<dbReference type="FunFam" id="2.60.40.1360:FF:000001">
    <property type="entry name" value="Alpha-mannosidase"/>
    <property type="match status" value="1"/>
</dbReference>
<keyword evidence="7 11" id="KW-0862">Zinc</keyword>
<dbReference type="Gene3D" id="2.60.40.1180">
    <property type="entry name" value="Golgi alpha-mannosidase II"/>
    <property type="match status" value="1"/>
</dbReference>
<sequence length="1039" mass="118664">MNLASYLRADKTTYTVHHFQHPMAEKLLFLLTLLGTLFSAQSKFMVYNTSQGIVPDKLNVHLVAHTHDDVGWLKTVDQYYVGSNNSIQGACVQNVLDSMVHALLADKNRKFIYVEMAFFKRWWRDQSEVVQDVVKKLVGSGQLEFINGAMCMHDEAVTHYIDMIDQTALGHRFLKEEFGVTPRIGWQIDPFGHSAVQAYLLGAEVGFDSLFYGRIDYQDRAKRKKEKSLEVIWQGSESLGSSAQIFAGAFPENYEPPSGFYFEVNDNSPIVQDNMDLFDYNVQDRVNDFVAAALSQANITRTNHIMWTMGTDFKYQYAHTWFRQMDKLIHYVNKDGRVNALYSTPSIYTDAKYATEESWPIKTHDFFPYADRANAYWTGYFTSRPAIKRYVRLMSGYYLAARQLEYFRGRMNLGPNTDSLADALAIAQHHDAVTGTEKQHVANDYSKRLSIGYKEAEELVSSSLACLVESPLLTRCQKPATKFQQCPLLNISYCPSSEADLVQGNNLVIVVYNSLGWRRNEVIRIPVVDANITVHDSNNKEIESQLLPLPEVYVDLRNYYVKAYLGQTPPKTPKYWLAFTVSVPPLGFSTYTVSTAKRTGSTISSVDTYQSNEKSKFEVGQGNLKLTFSMDQEKCTNYVNIRSLVEEQVKLSHLYYYGYNGTHQKDPQNSGAYIFRPNGTYPINHEKQVPLTVLHGPVLDEVHQQINPWIHQITRLHKGKEHVEVEFIVGPIPIEDGMGKEVATQISTTMETSRTFYTDSNGRDFIKRVRDYRADWDLEVNQPIAGNYYPLNLGIYMKDNKTEFSVLVDRSIGGSSLEDGQIELMVHRRLLLDDSRGVAEALNETDCVDDDCRGLTVQGKFYYRIDPLGEGAKWRRTFGQEIYSPLLLAFAEKDDKDDWMNSHVLTFSAIDDSYTLPDNIAIITLQELDNGTVLLRLAHLYEVEEDKDLSVMTNVELKKLFPGKKIKEVKEMNLSANQERTEMERKRLAWKVEGSSGNRHVSRGGPVDPKQLTVELAPMEIRTFIIHFDYVPNHLFDAL</sequence>
<dbReference type="GO" id="GO:0004559">
    <property type="term" value="F:alpha-mannosidase activity"/>
    <property type="evidence" value="ECO:0007669"/>
    <property type="project" value="UniProtKB-EC"/>
</dbReference>
<dbReference type="InterPro" id="IPR027291">
    <property type="entry name" value="Glyco_hydro_38_N_sf"/>
</dbReference>
<dbReference type="GO" id="GO:0046872">
    <property type="term" value="F:metal ion binding"/>
    <property type="evidence" value="ECO:0007669"/>
    <property type="project" value="UniProtKB-KW"/>
</dbReference>
<dbReference type="GO" id="GO:0030246">
    <property type="term" value="F:carbohydrate binding"/>
    <property type="evidence" value="ECO:0007669"/>
    <property type="project" value="InterPro"/>
</dbReference>
<evidence type="ECO:0000256" key="11">
    <source>
        <dbReference type="RuleBase" id="RU361199"/>
    </source>
</evidence>
<evidence type="ECO:0000313" key="14">
    <source>
        <dbReference type="Proteomes" id="UP001367508"/>
    </source>
</evidence>
<protein>
    <recommendedName>
        <fullName evidence="3 11">Alpha-mannosidase</fullName>
        <ecNumber evidence="11">3.2.1.-</ecNumber>
    </recommendedName>
</protein>
<dbReference type="FunFam" id="1.20.1270.50:FF:000002">
    <property type="entry name" value="Alpha-mannosidase"/>
    <property type="match status" value="1"/>
</dbReference>
<dbReference type="Gene3D" id="2.70.98.30">
    <property type="entry name" value="Golgi alpha-mannosidase II, domain 4"/>
    <property type="match status" value="1"/>
</dbReference>
<dbReference type="GO" id="GO:0006013">
    <property type="term" value="P:mannose metabolic process"/>
    <property type="evidence" value="ECO:0007669"/>
    <property type="project" value="InterPro"/>
</dbReference>
<dbReference type="PANTHER" id="PTHR11607:SF67">
    <property type="entry name" value="ALPHA-MANNOSIDASE"/>
    <property type="match status" value="1"/>
</dbReference>
<dbReference type="InterPro" id="IPR048534">
    <property type="entry name" value="Man2a1-like_dom"/>
</dbReference>
<dbReference type="InterPro" id="IPR011682">
    <property type="entry name" value="Glyco_hydro_38_C"/>
</dbReference>
<dbReference type="InterPro" id="IPR011330">
    <property type="entry name" value="Glyco_hydro/deAcase_b/a-brl"/>
</dbReference>
<comment type="catalytic activity">
    <reaction evidence="1">
        <text>Hydrolysis of terminal, non-reducing alpha-D-mannose residues in alpha-D-mannosides.</text>
        <dbReference type="EC" id="3.2.1.24"/>
    </reaction>
</comment>
<evidence type="ECO:0000256" key="10">
    <source>
        <dbReference type="ARBA" id="ARBA00023295"/>
    </source>
</evidence>
<proteinExistence type="inferred from homology"/>
<reference evidence="13 14" key="1">
    <citation type="submission" date="2024-01" db="EMBL/GenBank/DDBJ databases">
        <title>The genomes of 5 underutilized Papilionoideae crops provide insights into root nodulation and disease resistanc.</title>
        <authorList>
            <person name="Jiang F."/>
        </authorList>
    </citation>
    <scope>NUCLEOTIDE SEQUENCE [LARGE SCALE GENOMIC DNA]</scope>
    <source>
        <strain evidence="13">LVBAO_FW01</strain>
        <tissue evidence="13">Leaves</tissue>
    </source>
</reference>
<evidence type="ECO:0000256" key="1">
    <source>
        <dbReference type="ARBA" id="ARBA00000365"/>
    </source>
</evidence>
<dbReference type="InterPro" id="IPR050843">
    <property type="entry name" value="Glycosyl_Hydrlase_38"/>
</dbReference>
<comment type="cofactor">
    <cofactor evidence="11">
        <name>Zn(2+)</name>
        <dbReference type="ChEBI" id="CHEBI:29105"/>
    </cofactor>
    <text evidence="11">Binds 1 zinc ion per subunit.</text>
</comment>
<dbReference type="SUPFAM" id="SSF74650">
    <property type="entry name" value="Galactose mutarotase-like"/>
    <property type="match status" value="1"/>
</dbReference>
<keyword evidence="10 11" id="KW-0326">Glycosidase</keyword>
<evidence type="ECO:0000259" key="12">
    <source>
        <dbReference type="SMART" id="SM00872"/>
    </source>
</evidence>
<evidence type="ECO:0000256" key="6">
    <source>
        <dbReference type="ARBA" id="ARBA00022801"/>
    </source>
</evidence>
<keyword evidence="8" id="KW-1015">Disulfide bond</keyword>
<dbReference type="InterPro" id="IPR011013">
    <property type="entry name" value="Gal_mutarotase_sf_dom"/>
</dbReference>
<dbReference type="Gene3D" id="2.60.40.1360">
    <property type="match status" value="1"/>
</dbReference>
<dbReference type="InterPro" id="IPR015341">
    <property type="entry name" value="Glyco_hydro_38_cen"/>
</dbReference>
<comment type="similarity">
    <text evidence="2 11">Belongs to the glycosyl hydrolase 38 family.</text>
</comment>
<evidence type="ECO:0000256" key="7">
    <source>
        <dbReference type="ARBA" id="ARBA00022833"/>
    </source>
</evidence>
<comment type="caution">
    <text evidence="13">The sequence shown here is derived from an EMBL/GenBank/DDBJ whole genome shotgun (WGS) entry which is preliminary data.</text>
</comment>
<keyword evidence="14" id="KW-1185">Reference proteome</keyword>